<dbReference type="Pfam" id="PF13358">
    <property type="entry name" value="DDE_3"/>
    <property type="match status" value="1"/>
</dbReference>
<dbReference type="InterPro" id="IPR036397">
    <property type="entry name" value="RNaseH_sf"/>
</dbReference>
<name>A0A7D8EI12_SALER</name>
<dbReference type="Proteomes" id="UP000254463">
    <property type="component" value="Unassembled WGS sequence"/>
</dbReference>
<proteinExistence type="predicted"/>
<dbReference type="InterPro" id="IPR038717">
    <property type="entry name" value="Tc1-like_DDE_dom"/>
</dbReference>
<evidence type="ECO:0000313" key="2">
    <source>
        <dbReference type="EMBL" id="SUF93200.1"/>
    </source>
</evidence>
<feature type="domain" description="Tc1-like transposase DDE" evidence="1">
    <location>
        <begin position="3"/>
        <end position="38"/>
    </location>
</feature>
<evidence type="ECO:0000313" key="3">
    <source>
        <dbReference type="Proteomes" id="UP000254463"/>
    </source>
</evidence>
<sequence>MLNIELYYLPPYSPNLNPIERLWKAMNEKVINNRYFTSPKVFRGKYSASPMRYYRNLPGCWRAALMTASRR</sequence>
<dbReference type="AlphaFoldDB" id="A0A7D8EI12"/>
<organism evidence="2 3">
    <name type="scientific">Salmonella enterica</name>
    <name type="common">Salmonella choleraesuis</name>
    <dbReference type="NCBI Taxonomy" id="28901"/>
    <lineage>
        <taxon>Bacteria</taxon>
        <taxon>Pseudomonadati</taxon>
        <taxon>Pseudomonadota</taxon>
        <taxon>Gammaproteobacteria</taxon>
        <taxon>Enterobacterales</taxon>
        <taxon>Enterobacteriaceae</taxon>
        <taxon>Salmonella</taxon>
    </lineage>
</organism>
<gene>
    <name evidence="2" type="ORF">NCTC6385_00024</name>
</gene>
<protein>
    <submittedName>
        <fullName evidence="2">Transposase</fullName>
    </submittedName>
</protein>
<dbReference type="GO" id="GO:0003676">
    <property type="term" value="F:nucleic acid binding"/>
    <property type="evidence" value="ECO:0007669"/>
    <property type="project" value="InterPro"/>
</dbReference>
<dbReference type="Gene3D" id="3.30.420.10">
    <property type="entry name" value="Ribonuclease H-like superfamily/Ribonuclease H"/>
    <property type="match status" value="1"/>
</dbReference>
<reference evidence="2 3" key="1">
    <citation type="submission" date="2018-06" db="EMBL/GenBank/DDBJ databases">
        <authorList>
            <consortium name="Pathogen Informatics"/>
            <person name="Doyle S."/>
        </authorList>
    </citation>
    <scope>NUCLEOTIDE SEQUENCE [LARGE SCALE GENOMIC DNA]</scope>
    <source>
        <strain evidence="2 3">NCTC6385</strain>
    </source>
</reference>
<evidence type="ECO:0000259" key="1">
    <source>
        <dbReference type="Pfam" id="PF13358"/>
    </source>
</evidence>
<dbReference type="EMBL" id="UGWV01000002">
    <property type="protein sequence ID" value="SUF93200.1"/>
    <property type="molecule type" value="Genomic_DNA"/>
</dbReference>
<accession>A0A7D8EI12</accession>